<dbReference type="AlphaFoldDB" id="A0A0L0MYF9"/>
<dbReference type="Gene3D" id="1.25.40.10">
    <property type="entry name" value="Tetratricopeptide repeat domain"/>
    <property type="match status" value="2"/>
</dbReference>
<dbReference type="InterPro" id="IPR011990">
    <property type="entry name" value="TPR-like_helical_dom_sf"/>
</dbReference>
<evidence type="ECO:0000256" key="8">
    <source>
        <dbReference type="SAM" id="MobiDB-lite"/>
    </source>
</evidence>
<keyword evidence="6" id="KW-0131">Cell cycle</keyword>
<dbReference type="GO" id="GO:0051301">
    <property type="term" value="P:cell division"/>
    <property type="evidence" value="ECO:0007669"/>
    <property type="project" value="UniProtKB-KW"/>
</dbReference>
<dbReference type="PROSITE" id="PS50005">
    <property type="entry name" value="TPR"/>
    <property type="match status" value="2"/>
</dbReference>
<dbReference type="GO" id="GO:0016567">
    <property type="term" value="P:protein ubiquitination"/>
    <property type="evidence" value="ECO:0007669"/>
    <property type="project" value="TreeGrafter"/>
</dbReference>
<keyword evidence="4" id="KW-0833">Ubl conjugation pathway</keyword>
<dbReference type="Pfam" id="PF04049">
    <property type="entry name" value="ANAPC8"/>
    <property type="match status" value="1"/>
</dbReference>
<dbReference type="InterPro" id="IPR007192">
    <property type="entry name" value="APC8"/>
</dbReference>
<evidence type="ECO:0000256" key="2">
    <source>
        <dbReference type="ARBA" id="ARBA00022737"/>
    </source>
</evidence>
<evidence type="ECO:0000256" key="1">
    <source>
        <dbReference type="ARBA" id="ARBA00022618"/>
    </source>
</evidence>
<keyword evidence="2" id="KW-0677">Repeat</keyword>
<accession>A0A0L0MYF9</accession>
<dbReference type="PANTHER" id="PTHR12558:SF10">
    <property type="entry name" value="CELL DIVISION CYCLE PROTEIN 23 HOMOLOG"/>
    <property type="match status" value="1"/>
</dbReference>
<feature type="region of interest" description="Disordered" evidence="8">
    <location>
        <begin position="1"/>
        <end position="20"/>
    </location>
</feature>
<dbReference type="SMART" id="SM00028">
    <property type="entry name" value="TPR"/>
    <property type="match status" value="4"/>
</dbReference>
<evidence type="ECO:0000256" key="7">
    <source>
        <dbReference type="PROSITE-ProRule" id="PRU00339"/>
    </source>
</evidence>
<keyword evidence="1" id="KW-0132">Cell division</keyword>
<evidence type="ECO:0000256" key="5">
    <source>
        <dbReference type="ARBA" id="ARBA00022803"/>
    </source>
</evidence>
<organism evidence="10 11">
    <name type="scientific">Tolypocladium ophioglossoides (strain CBS 100239)</name>
    <name type="common">Snaketongue truffleclub</name>
    <name type="synonym">Elaphocordyceps ophioglossoides</name>
    <dbReference type="NCBI Taxonomy" id="1163406"/>
    <lineage>
        <taxon>Eukaryota</taxon>
        <taxon>Fungi</taxon>
        <taxon>Dikarya</taxon>
        <taxon>Ascomycota</taxon>
        <taxon>Pezizomycotina</taxon>
        <taxon>Sordariomycetes</taxon>
        <taxon>Hypocreomycetidae</taxon>
        <taxon>Hypocreales</taxon>
        <taxon>Ophiocordycipitaceae</taxon>
        <taxon>Tolypocladium</taxon>
    </lineage>
</organism>
<dbReference type="OrthoDB" id="10262026at2759"/>
<dbReference type="STRING" id="1163406.A0A0L0MYF9"/>
<dbReference type="GO" id="GO:0031145">
    <property type="term" value="P:anaphase-promoting complex-dependent catabolic process"/>
    <property type="evidence" value="ECO:0007669"/>
    <property type="project" value="TreeGrafter"/>
</dbReference>
<feature type="repeat" description="TPR" evidence="7">
    <location>
        <begin position="272"/>
        <end position="305"/>
    </location>
</feature>
<evidence type="ECO:0000313" key="11">
    <source>
        <dbReference type="Proteomes" id="UP000036947"/>
    </source>
</evidence>
<keyword evidence="3" id="KW-0498">Mitosis</keyword>
<evidence type="ECO:0000313" key="10">
    <source>
        <dbReference type="EMBL" id="KND86933.1"/>
    </source>
</evidence>
<feature type="repeat" description="TPR" evidence="7">
    <location>
        <begin position="238"/>
        <end position="271"/>
    </location>
</feature>
<dbReference type="InterPro" id="IPR019734">
    <property type="entry name" value="TPR_rpt"/>
</dbReference>
<dbReference type="GO" id="GO:0045842">
    <property type="term" value="P:positive regulation of mitotic metaphase/anaphase transition"/>
    <property type="evidence" value="ECO:0007669"/>
    <property type="project" value="TreeGrafter"/>
</dbReference>
<protein>
    <submittedName>
        <fullName evidence="10">Anaphase-promoting complex subunit 8</fullName>
    </submittedName>
</protein>
<keyword evidence="5 7" id="KW-0802">TPR repeat</keyword>
<dbReference type="Proteomes" id="UP000036947">
    <property type="component" value="Unassembled WGS sequence"/>
</dbReference>
<keyword evidence="11" id="KW-1185">Reference proteome</keyword>
<reference evidence="10 11" key="1">
    <citation type="journal article" date="2015" name="BMC Genomics">
        <title>The genome of the truffle-parasite Tolypocladium ophioglossoides and the evolution of antifungal peptaibiotics.</title>
        <authorList>
            <person name="Quandt C.A."/>
            <person name="Bushley K.E."/>
            <person name="Spatafora J.W."/>
        </authorList>
    </citation>
    <scope>NUCLEOTIDE SEQUENCE [LARGE SCALE GENOMIC DNA]</scope>
    <source>
        <strain evidence="10 11">CBS 100239</strain>
    </source>
</reference>
<feature type="compositionally biased region" description="Polar residues" evidence="8">
    <location>
        <begin position="1"/>
        <end position="17"/>
    </location>
</feature>
<evidence type="ECO:0000256" key="4">
    <source>
        <dbReference type="ARBA" id="ARBA00022786"/>
    </source>
</evidence>
<dbReference type="PANTHER" id="PTHR12558">
    <property type="entry name" value="CELL DIVISION CYCLE 16,23,27"/>
    <property type="match status" value="1"/>
</dbReference>
<feature type="domain" description="Cdc23" evidence="9">
    <location>
        <begin position="24"/>
        <end position="102"/>
    </location>
</feature>
<gene>
    <name evidence="10" type="ORF">TOPH_08398</name>
</gene>
<name>A0A0L0MYF9_TOLOC</name>
<sequence length="452" mass="51517">MNFNVQTIQPSRSNTSPDEGDSLAFIKKGISQKGLFLALYALLMAGEKLKTEQLRHVLGSLDIGAIVNKQLVPVNHTLGIWFETAQNEAPLRGASHGWLEYLFRPSTSKHRSRYLLVFEEYYVIPLELGYMAGAKQPNPLHLLYILSTKVTTGFSVPCSRTFLAPEYLPWQFISTRITSFSTLSYKREARFYRPTLSAVDRYRPETCYVIGNYYSLSKRHEDAVGFFRRALILDRSFSGAWTLLGHKYVQLQNTHAAVECYRRAIDLDQHDHRSFVGLGQSYEALGKPTFALYYYRRAIKLRLRDVDLWQSVSDYLIGLSLLPEAIKALESSITRIGPSPNDLKNHPTFSSYTWCKRVELIYQLAKVYEATERRQTATRFLELCVELSGTDETTLRNLGQSLVPQAQLLLAQWAMDDGDFVKAQAMADQVDIDCEFAGAARNILQICSRRES</sequence>
<comment type="caution">
    <text evidence="10">The sequence shown here is derived from an EMBL/GenBank/DDBJ whole genome shotgun (WGS) entry which is preliminary data.</text>
</comment>
<evidence type="ECO:0000259" key="9">
    <source>
        <dbReference type="Pfam" id="PF04049"/>
    </source>
</evidence>
<dbReference type="EMBL" id="LFRF01000045">
    <property type="protein sequence ID" value="KND86933.1"/>
    <property type="molecule type" value="Genomic_DNA"/>
</dbReference>
<evidence type="ECO:0000256" key="6">
    <source>
        <dbReference type="ARBA" id="ARBA00023306"/>
    </source>
</evidence>
<dbReference type="Pfam" id="PF13432">
    <property type="entry name" value="TPR_16"/>
    <property type="match status" value="1"/>
</dbReference>
<dbReference type="SUPFAM" id="SSF48452">
    <property type="entry name" value="TPR-like"/>
    <property type="match status" value="1"/>
</dbReference>
<proteinExistence type="predicted"/>
<dbReference type="GO" id="GO:0005680">
    <property type="term" value="C:anaphase-promoting complex"/>
    <property type="evidence" value="ECO:0007669"/>
    <property type="project" value="InterPro"/>
</dbReference>
<evidence type="ECO:0000256" key="3">
    <source>
        <dbReference type="ARBA" id="ARBA00022776"/>
    </source>
</evidence>